<keyword evidence="2" id="KW-1185">Reference proteome</keyword>
<dbReference type="EMBL" id="BSST01000001">
    <property type="protein sequence ID" value="GLX78815.1"/>
    <property type="molecule type" value="Genomic_DNA"/>
</dbReference>
<evidence type="ECO:0008006" key="3">
    <source>
        <dbReference type="Google" id="ProtNLM"/>
    </source>
</evidence>
<organism evidence="1 2">
    <name type="scientific">Thalassotalea insulae</name>
    <dbReference type="NCBI Taxonomy" id="2056778"/>
    <lineage>
        <taxon>Bacteria</taxon>
        <taxon>Pseudomonadati</taxon>
        <taxon>Pseudomonadota</taxon>
        <taxon>Gammaproteobacteria</taxon>
        <taxon>Alteromonadales</taxon>
        <taxon>Colwelliaceae</taxon>
        <taxon>Thalassotalea</taxon>
    </lineage>
</organism>
<name>A0ABQ6GVT4_9GAMM</name>
<protein>
    <recommendedName>
        <fullName evidence="3">Glycine zipper 2TM domain-containing protein</fullName>
    </recommendedName>
</protein>
<dbReference type="RefSeq" id="WP_284244686.1">
    <property type="nucleotide sequence ID" value="NZ_BSST01000001.1"/>
</dbReference>
<comment type="caution">
    <text evidence="1">The sequence shown here is derived from an EMBL/GenBank/DDBJ whole genome shotgun (WGS) entry which is preliminary data.</text>
</comment>
<reference evidence="1 2" key="1">
    <citation type="submission" date="2023-03" db="EMBL/GenBank/DDBJ databases">
        <title>Draft genome sequence of Thalassotalea insulae KCTC 62186T.</title>
        <authorList>
            <person name="Sawabe T."/>
        </authorList>
    </citation>
    <scope>NUCLEOTIDE SEQUENCE [LARGE SCALE GENOMIC DNA]</scope>
    <source>
        <strain evidence="1 2">KCTC 62186</strain>
    </source>
</reference>
<evidence type="ECO:0000313" key="2">
    <source>
        <dbReference type="Proteomes" id="UP001157186"/>
    </source>
</evidence>
<dbReference type="Proteomes" id="UP001157186">
    <property type="component" value="Unassembled WGS sequence"/>
</dbReference>
<proteinExistence type="predicted"/>
<accession>A0ABQ6GVT4</accession>
<sequence length="142" mass="14947">MKRLLLPLLLLSGCATPGVDRAEQNHVVKEFYASVQSVKAVTLSSDVKTGVLVGAGVGVIDELDGNSEDMVAGGIAGALVGGLFTAIFEGSDEAFEYSLHNKEQGQFTLVQKEQITKNSQCVKVRVANKASISPVANSYCNS</sequence>
<gene>
    <name evidence="1" type="ORF">tinsulaeT_21550</name>
</gene>
<evidence type="ECO:0000313" key="1">
    <source>
        <dbReference type="EMBL" id="GLX78815.1"/>
    </source>
</evidence>